<dbReference type="STRING" id="1795632.TH606_08175"/>
<dbReference type="EMBL" id="LSFI01000037">
    <property type="protein sequence ID" value="OAG27178.1"/>
    <property type="molecule type" value="Genomic_DNA"/>
</dbReference>
<evidence type="ECO:0000313" key="1">
    <source>
        <dbReference type="EMBL" id="OAG27178.1"/>
    </source>
</evidence>
<dbReference type="RefSeq" id="WP_068542782.1">
    <property type="nucleotide sequence ID" value="NZ_LSFI01000037.1"/>
</dbReference>
<sequence>MACKNFFRSSLGKSFRRQGCIVFTVLLAIFSWQFLISPAKAEKIRQNWWPLFFYQQSSDGSAKELELFGPFYYSYFTPQVKGLALRPLLAKEEKNNQYDIYFLPPFGHYQRGDNYSRLRFIPFLSADYNHSEKKRFRSFLLLFWGESKKGEKFSGFFPFYGKLYDFFGKDEIRFYLWPVHVRSRIGQNVSRTWFWPVYNRTNGPTLYQRKLWPFYSHRIKKGFYDRKFWLWPFFWKETFFLENGTGQREMFFPFWIEESSSDYHRYTVLWPFFRYFHSKKTQTKMWDFPRPFFRYGRGEDPYYREYKVWPLVGYRALEDSKTRFIFWPFFVFHKDVLGYSPQKIYYHGSRIFLFSRFVRITDEKGNSLYEFGRLWPIAEAERRQNGSKVFFFPAIIPFHHRGIDLTIAPLLRLYENIHFPDGTVRSKALWGLYRHDTTKKEKIWELAFLVSYKYKPGAFDLKFLNGLLGIGKDYNDWHLRLLFLKLF</sequence>
<name>A0A177E5W5_9BACT</name>
<comment type="caution">
    <text evidence="1">The sequence shown here is derived from an EMBL/GenBank/DDBJ whole genome shotgun (WGS) entry which is preliminary data.</text>
</comment>
<reference evidence="1 2" key="1">
    <citation type="submission" date="2016-02" db="EMBL/GenBank/DDBJ databases">
        <title>Draft genome sequence of Thermodesulfatator sp. S606.</title>
        <authorList>
            <person name="Lai Q."/>
            <person name="Cao J."/>
            <person name="Dupont S."/>
            <person name="Shao Z."/>
            <person name="Jebbar M."/>
            <person name="Alain K."/>
        </authorList>
    </citation>
    <scope>NUCLEOTIDE SEQUENCE [LARGE SCALE GENOMIC DNA]</scope>
    <source>
        <strain evidence="1 2">S606</strain>
    </source>
</reference>
<gene>
    <name evidence="1" type="ORF">TH606_08175</name>
</gene>
<dbReference type="Proteomes" id="UP000076964">
    <property type="component" value="Unassembled WGS sequence"/>
</dbReference>
<evidence type="ECO:0000313" key="2">
    <source>
        <dbReference type="Proteomes" id="UP000076964"/>
    </source>
</evidence>
<proteinExistence type="predicted"/>
<dbReference type="AlphaFoldDB" id="A0A177E5W5"/>
<organism evidence="1 2">
    <name type="scientific">Thermodesulfatator autotrophicus</name>
    <dbReference type="NCBI Taxonomy" id="1795632"/>
    <lineage>
        <taxon>Bacteria</taxon>
        <taxon>Pseudomonadati</taxon>
        <taxon>Thermodesulfobacteriota</taxon>
        <taxon>Thermodesulfobacteria</taxon>
        <taxon>Thermodesulfobacteriales</taxon>
        <taxon>Thermodesulfatatoraceae</taxon>
        <taxon>Thermodesulfatator</taxon>
    </lineage>
</organism>
<keyword evidence="2" id="KW-1185">Reference proteome</keyword>
<accession>A0A177E5W5</accession>
<protein>
    <submittedName>
        <fullName evidence="1">Uncharacterized protein</fullName>
    </submittedName>
</protein>